<name>A0A9W9HLC9_9EURO</name>
<feature type="compositionally biased region" description="Polar residues" evidence="1">
    <location>
        <begin position="225"/>
        <end position="234"/>
    </location>
</feature>
<dbReference type="PANTHER" id="PTHR31138:SF4">
    <property type="entry name" value="DUF5923 DOMAIN-CONTAINING PROTEIN"/>
    <property type="match status" value="1"/>
</dbReference>
<evidence type="ECO:0000256" key="1">
    <source>
        <dbReference type="SAM" id="MobiDB-lite"/>
    </source>
</evidence>
<feature type="region of interest" description="Disordered" evidence="1">
    <location>
        <begin position="225"/>
        <end position="251"/>
    </location>
</feature>
<protein>
    <recommendedName>
        <fullName evidence="2">HAM1-like N-terminal domain-containing protein</fullName>
    </recommendedName>
</protein>
<reference evidence="3" key="1">
    <citation type="submission" date="2022-11" db="EMBL/GenBank/DDBJ databases">
        <authorList>
            <person name="Petersen C."/>
        </authorList>
    </citation>
    <scope>NUCLEOTIDE SEQUENCE</scope>
    <source>
        <strain evidence="3">IBT 26290</strain>
    </source>
</reference>
<dbReference type="SUPFAM" id="SSF55394">
    <property type="entry name" value="Bactericidal permeability-increasing protein, BPI"/>
    <property type="match status" value="1"/>
</dbReference>
<dbReference type="Gene3D" id="3.15.10.10">
    <property type="entry name" value="Bactericidal permeability-increasing protein, domain 1"/>
    <property type="match status" value="1"/>
</dbReference>
<dbReference type="RefSeq" id="XP_056538417.1">
    <property type="nucleotide sequence ID" value="XM_056692460.1"/>
</dbReference>
<dbReference type="PANTHER" id="PTHR31138">
    <property type="entry name" value="CHROMOSOME 19, WHOLE GENOME SHOTGUN SEQUENCE"/>
    <property type="match status" value="1"/>
</dbReference>
<proteinExistence type="predicted"/>
<dbReference type="InterPro" id="IPR045967">
    <property type="entry name" value="HAM1-like_N"/>
</dbReference>
<dbReference type="OrthoDB" id="5407957at2759"/>
<dbReference type="AlphaFoldDB" id="A0A9W9HLC9"/>
<organism evidence="3 4">
    <name type="scientific">Penicillium canariense</name>
    <dbReference type="NCBI Taxonomy" id="189055"/>
    <lineage>
        <taxon>Eukaryota</taxon>
        <taxon>Fungi</taxon>
        <taxon>Dikarya</taxon>
        <taxon>Ascomycota</taxon>
        <taxon>Pezizomycotina</taxon>
        <taxon>Eurotiomycetes</taxon>
        <taxon>Eurotiomycetidae</taxon>
        <taxon>Eurotiales</taxon>
        <taxon>Aspergillaceae</taxon>
        <taxon>Penicillium</taxon>
    </lineage>
</organism>
<comment type="caution">
    <text evidence="3">The sequence shown here is derived from an EMBL/GenBank/DDBJ whole genome shotgun (WGS) entry which is preliminary data.</text>
</comment>
<evidence type="ECO:0000313" key="3">
    <source>
        <dbReference type="EMBL" id="KAJ5151084.1"/>
    </source>
</evidence>
<dbReference type="Proteomes" id="UP001149163">
    <property type="component" value="Unassembled WGS sequence"/>
</dbReference>
<accession>A0A9W9HLC9</accession>
<reference evidence="3" key="2">
    <citation type="journal article" date="2023" name="IMA Fungus">
        <title>Comparative genomic study of the Penicillium genus elucidates a diverse pangenome and 15 lateral gene transfer events.</title>
        <authorList>
            <person name="Petersen C."/>
            <person name="Sorensen T."/>
            <person name="Nielsen M.R."/>
            <person name="Sondergaard T.E."/>
            <person name="Sorensen J.L."/>
            <person name="Fitzpatrick D.A."/>
            <person name="Frisvad J.C."/>
            <person name="Nielsen K.L."/>
        </authorList>
    </citation>
    <scope>NUCLEOTIDE SEQUENCE</scope>
    <source>
        <strain evidence="3">IBT 26290</strain>
    </source>
</reference>
<dbReference type="EMBL" id="JAPQKN010000008">
    <property type="protein sequence ID" value="KAJ5151084.1"/>
    <property type="molecule type" value="Genomic_DNA"/>
</dbReference>
<gene>
    <name evidence="3" type="ORF">N7482_010336</name>
</gene>
<sequence length="783" mass="87768">MPSETEPLLPRYEDDTARQRRLHQKLHSYQMLRALAEGYMPSTEQAIANLRTLLASDVLNLRNQDIGSVGRLLVRDARLWITVLIEFLRDKNAADQVQEFLWRLARSRVELDTGRVGASAKQVKARADAKAGGSIGLFDLVPALDRAGLDWAGLGGFLSWLTARSTGVYLVRSGPTGVLAQAYDSFRTVGSLLLTNPDFRLFVDDVATVGRQIFADTAASLSETSKQVAEQLQPSEEEERALQGPGADEGRAVSGEELKTEVAHVVEVAGKGVARTEQEAVKSAKEHLSGQERDTLLHRLKQAVSNLRKRTDYTDSVSTMAQLIKRYAALYANAAEDTAIAAQEDFEANEHLKQAVDQFWGLLRSFGDAKEWDRLQAKFRNVVRHADKDPEFERLMGEVGSSLQDMLTDPTFFDSAPEKLDELQQQSEKVGSETGIRKDMDEFLAQAKRALRSVPEDQAVSKLINASKKLHHDVFNAYNDKKSDLSVDIVNVFIPVALRMIQYIPIPRLEVSAPEMDLLLENLVLEPGRTVNFSSFLPYRLHLLTQNDIDVVKRHAKRTDTTIKTAFTLTIQGLNLSAQDFGYWLRAHTGFFFRLKDEGIASFYLDRRGIDISLDVEVGRGRLEQIFSLRGVRVRIHKLDYKVSKSRWKFLLWLTKPFLKHLVRRVLEKKIAEEIVSAAFALNRELVFARERLRAARIASPQDLATFLRAVLARLKPADTGVEARIGVEPLDSGVFTGVYAPGSIVKTWHEQATRAQEAIDDGDETHGVGHTWRNDIFNVTGA</sequence>
<dbReference type="Pfam" id="PF19343">
    <property type="entry name" value="HAM1_N"/>
    <property type="match status" value="3"/>
</dbReference>
<evidence type="ECO:0000259" key="2">
    <source>
        <dbReference type="Pfam" id="PF19343"/>
    </source>
</evidence>
<dbReference type="GeneID" id="81431636"/>
<dbReference type="GO" id="GO:0008289">
    <property type="term" value="F:lipid binding"/>
    <property type="evidence" value="ECO:0007669"/>
    <property type="project" value="InterPro"/>
</dbReference>
<evidence type="ECO:0000313" key="4">
    <source>
        <dbReference type="Proteomes" id="UP001149163"/>
    </source>
</evidence>
<dbReference type="InterPro" id="IPR017943">
    <property type="entry name" value="Bactericidal_perm-incr_a/b_dom"/>
</dbReference>
<feature type="domain" description="HAM1-like N-terminal" evidence="2">
    <location>
        <begin position="180"/>
        <end position="234"/>
    </location>
</feature>
<keyword evidence="4" id="KW-1185">Reference proteome</keyword>
<feature type="domain" description="HAM1-like N-terminal" evidence="2">
    <location>
        <begin position="237"/>
        <end position="617"/>
    </location>
</feature>
<feature type="domain" description="HAM1-like N-terminal" evidence="2">
    <location>
        <begin position="14"/>
        <end position="129"/>
    </location>
</feature>